<dbReference type="Gene3D" id="3.20.20.450">
    <property type="entry name" value="EAL domain"/>
    <property type="match status" value="1"/>
</dbReference>
<protein>
    <submittedName>
        <fullName evidence="2">EAL domain-containing protein</fullName>
    </submittedName>
</protein>
<dbReference type="InterPro" id="IPR050706">
    <property type="entry name" value="Cyclic-di-GMP_PDE-like"/>
</dbReference>
<sequence>MRVIAEGVETEEQLHYLSENGCDDIQGFFFSPPVTAEQLQSTILSGK</sequence>
<evidence type="ECO:0000259" key="1">
    <source>
        <dbReference type="PROSITE" id="PS50883"/>
    </source>
</evidence>
<evidence type="ECO:0000313" key="2">
    <source>
        <dbReference type="EMBL" id="MCY9605585.1"/>
    </source>
</evidence>
<dbReference type="Pfam" id="PF00563">
    <property type="entry name" value="EAL"/>
    <property type="match status" value="1"/>
</dbReference>
<dbReference type="RefSeq" id="WP_244194156.1">
    <property type="nucleotide sequence ID" value="NZ_CP114031.1"/>
</dbReference>
<evidence type="ECO:0000313" key="3">
    <source>
        <dbReference type="Proteomes" id="UP001209276"/>
    </source>
</evidence>
<dbReference type="InterPro" id="IPR035919">
    <property type="entry name" value="EAL_sf"/>
</dbReference>
<feature type="domain" description="EAL" evidence="1">
    <location>
        <begin position="1"/>
        <end position="47"/>
    </location>
</feature>
<dbReference type="PANTHER" id="PTHR33121">
    <property type="entry name" value="CYCLIC DI-GMP PHOSPHODIESTERASE PDEF"/>
    <property type="match status" value="1"/>
</dbReference>
<dbReference type="PANTHER" id="PTHR33121:SF70">
    <property type="entry name" value="SIGNALING PROTEIN YKOW"/>
    <property type="match status" value="1"/>
</dbReference>
<comment type="caution">
    <text evidence="2">The sequence shown here is derived from an EMBL/GenBank/DDBJ whole genome shotgun (WGS) entry which is preliminary data.</text>
</comment>
<dbReference type="Proteomes" id="UP001209276">
    <property type="component" value="Unassembled WGS sequence"/>
</dbReference>
<accession>A0ABT4FNL9</accession>
<proteinExistence type="predicted"/>
<name>A0ABT4FNL9_PANTH</name>
<gene>
    <name evidence="2" type="ORF">M5W83_00045</name>
</gene>
<keyword evidence="3" id="KW-1185">Reference proteome</keyword>
<dbReference type="PROSITE" id="PS50883">
    <property type="entry name" value="EAL"/>
    <property type="match status" value="1"/>
</dbReference>
<dbReference type="SUPFAM" id="SSF141868">
    <property type="entry name" value="EAL domain-like"/>
    <property type="match status" value="1"/>
</dbReference>
<reference evidence="2 3" key="1">
    <citation type="submission" date="2022-05" db="EMBL/GenBank/DDBJ databases">
        <title>Genome Sequencing of Bee-Associated Microbes.</title>
        <authorList>
            <person name="Dunlap C."/>
        </authorList>
    </citation>
    <scope>NUCLEOTIDE SEQUENCE [LARGE SCALE GENOMIC DNA]</scope>
    <source>
        <strain evidence="2 3">NRRL B-14613</strain>
    </source>
</reference>
<dbReference type="InterPro" id="IPR001633">
    <property type="entry name" value="EAL_dom"/>
</dbReference>
<organism evidence="2 3">
    <name type="scientific">Paenibacillus thiaminolyticus</name>
    <name type="common">Bacillus thiaminolyticus</name>
    <dbReference type="NCBI Taxonomy" id="49283"/>
    <lineage>
        <taxon>Bacteria</taxon>
        <taxon>Bacillati</taxon>
        <taxon>Bacillota</taxon>
        <taxon>Bacilli</taxon>
        <taxon>Bacillales</taxon>
        <taxon>Paenibacillaceae</taxon>
        <taxon>Paenibacillus</taxon>
    </lineage>
</organism>
<dbReference type="EMBL" id="JAMDMM010000002">
    <property type="protein sequence ID" value="MCY9605585.1"/>
    <property type="molecule type" value="Genomic_DNA"/>
</dbReference>